<protein>
    <submittedName>
        <fullName evidence="6">Peptidase family S51</fullName>
    </submittedName>
</protein>
<dbReference type="EMBL" id="CP151510">
    <property type="protein sequence ID" value="WZN64828.1"/>
    <property type="molecule type" value="Genomic_DNA"/>
</dbReference>
<keyword evidence="2" id="KW-0645">Protease</keyword>
<proteinExistence type="inferred from homology"/>
<dbReference type="AlphaFoldDB" id="A0AAX4PFW6"/>
<reference evidence="6 7" key="1">
    <citation type="submission" date="2024-03" db="EMBL/GenBank/DDBJ databases">
        <title>Complete genome sequence of the green alga Chloropicon roscoffensis RCC1871.</title>
        <authorList>
            <person name="Lemieux C."/>
            <person name="Pombert J.-F."/>
            <person name="Otis C."/>
            <person name="Turmel M."/>
        </authorList>
    </citation>
    <scope>NUCLEOTIDE SEQUENCE [LARGE SCALE GENOMIC DNA]</scope>
    <source>
        <strain evidence="6 7">RCC1871</strain>
    </source>
</reference>
<evidence type="ECO:0000256" key="3">
    <source>
        <dbReference type="ARBA" id="ARBA00022801"/>
    </source>
</evidence>
<evidence type="ECO:0000256" key="1">
    <source>
        <dbReference type="ARBA" id="ARBA00006534"/>
    </source>
</evidence>
<dbReference type="InterPro" id="IPR005320">
    <property type="entry name" value="Peptidase_S51"/>
</dbReference>
<dbReference type="GO" id="GO:0006508">
    <property type="term" value="P:proteolysis"/>
    <property type="evidence" value="ECO:0007669"/>
    <property type="project" value="UniProtKB-KW"/>
</dbReference>
<comment type="similarity">
    <text evidence="1">Belongs to the peptidase S51 family.</text>
</comment>
<name>A0AAX4PFW6_9CHLO</name>
<evidence type="ECO:0000256" key="2">
    <source>
        <dbReference type="ARBA" id="ARBA00022670"/>
    </source>
</evidence>
<keyword evidence="7" id="KW-1185">Reference proteome</keyword>
<keyword evidence="3" id="KW-0378">Hydrolase</keyword>
<accession>A0AAX4PFW6</accession>
<dbReference type="InterPro" id="IPR029062">
    <property type="entry name" value="Class_I_gatase-like"/>
</dbReference>
<organism evidence="6 7">
    <name type="scientific">Chloropicon roscoffensis</name>
    <dbReference type="NCBI Taxonomy" id="1461544"/>
    <lineage>
        <taxon>Eukaryota</taxon>
        <taxon>Viridiplantae</taxon>
        <taxon>Chlorophyta</taxon>
        <taxon>Chloropicophyceae</taxon>
        <taxon>Chloropicales</taxon>
        <taxon>Chloropicaceae</taxon>
        <taxon>Chloropicon</taxon>
    </lineage>
</organism>
<dbReference type="Proteomes" id="UP001472866">
    <property type="component" value="Chromosome 10"/>
</dbReference>
<dbReference type="GO" id="GO:0008236">
    <property type="term" value="F:serine-type peptidase activity"/>
    <property type="evidence" value="ECO:0007669"/>
    <property type="project" value="UniProtKB-KW"/>
</dbReference>
<dbReference type="PANTHER" id="PTHR20842">
    <property type="entry name" value="PROTEASE S51 ALPHA-ASPARTYL DIPEPTIDASE"/>
    <property type="match status" value="1"/>
</dbReference>
<dbReference type="PANTHER" id="PTHR20842:SF0">
    <property type="entry name" value="ALPHA-ASPARTYL DIPEPTIDASE"/>
    <property type="match status" value="1"/>
</dbReference>
<evidence type="ECO:0000256" key="4">
    <source>
        <dbReference type="ARBA" id="ARBA00022825"/>
    </source>
</evidence>
<evidence type="ECO:0000256" key="5">
    <source>
        <dbReference type="SAM" id="SignalP"/>
    </source>
</evidence>
<sequence>MKSLKLASWLAWIVVLALAWSVSAAEVEGETCDAGQAKIKMPPKTRRALLTSNGLSHDAIRAEFVRLVRLRQPDLDKARVVYVPDAIVAEGTPFTNDLVDEFRRSLGPLGISEVSAIELASSSREEVEASLAQADVVYVECGNTFYLHYHMAQKGVKSILDPLLDGGLVYVGSSAGSIVAGMTAEIALWKGWDDPTVVPKLPDYAGLAVLGAKSFFPHYSSQYKGLVESKRSSVSHEVLTLTDSQCFASDEVSGERLVG</sequence>
<dbReference type="Pfam" id="PF03575">
    <property type="entry name" value="Peptidase_S51"/>
    <property type="match status" value="1"/>
</dbReference>
<dbReference type="SUPFAM" id="SSF52317">
    <property type="entry name" value="Class I glutamine amidotransferase-like"/>
    <property type="match status" value="1"/>
</dbReference>
<keyword evidence="4" id="KW-0720">Serine protease</keyword>
<feature type="chain" id="PRO_5043466759" evidence="5">
    <location>
        <begin position="25"/>
        <end position="259"/>
    </location>
</feature>
<feature type="signal peptide" evidence="5">
    <location>
        <begin position="1"/>
        <end position="24"/>
    </location>
</feature>
<dbReference type="Gene3D" id="3.40.50.880">
    <property type="match status" value="1"/>
</dbReference>
<keyword evidence="5" id="KW-0732">Signal</keyword>
<gene>
    <name evidence="6" type="ORF">HKI87_10g63850</name>
</gene>
<evidence type="ECO:0000313" key="7">
    <source>
        <dbReference type="Proteomes" id="UP001472866"/>
    </source>
</evidence>
<evidence type="ECO:0000313" key="6">
    <source>
        <dbReference type="EMBL" id="WZN64828.1"/>
    </source>
</evidence>